<evidence type="ECO:0000256" key="4">
    <source>
        <dbReference type="ARBA" id="ARBA00022475"/>
    </source>
</evidence>
<keyword evidence="5" id="KW-0997">Cell inner membrane</keyword>
<accession>A0A059G583</accession>
<name>A0A059G583_9PROT</name>
<organism evidence="11 12">
    <name type="scientific">Hyphomonas oceanitis SCH89</name>
    <dbReference type="NCBI Taxonomy" id="1280953"/>
    <lineage>
        <taxon>Bacteria</taxon>
        <taxon>Pseudomonadati</taxon>
        <taxon>Pseudomonadota</taxon>
        <taxon>Alphaproteobacteria</taxon>
        <taxon>Hyphomonadales</taxon>
        <taxon>Hyphomonadaceae</taxon>
        <taxon>Hyphomonas</taxon>
    </lineage>
</organism>
<evidence type="ECO:0000256" key="6">
    <source>
        <dbReference type="ARBA" id="ARBA00022692"/>
    </source>
</evidence>
<dbReference type="SUPFAM" id="SSF103054">
    <property type="entry name" value="General secretion pathway protein M, EpsM"/>
    <property type="match status" value="1"/>
</dbReference>
<comment type="caution">
    <text evidence="11">The sequence shown here is derived from an EMBL/GenBank/DDBJ whole genome shotgun (WGS) entry which is preliminary data.</text>
</comment>
<gene>
    <name evidence="11" type="ORF">HOC_12927</name>
</gene>
<keyword evidence="9 10" id="KW-0472">Membrane</keyword>
<evidence type="ECO:0000313" key="11">
    <source>
        <dbReference type="EMBL" id="KDA01961.1"/>
    </source>
</evidence>
<sequence length="158" mass="16854">MIEWWDKRSLREQGLVAAAAILLALIILLQFIIVPLFAGRAEAALKADQASRTLDVMTSRGLSPAAANGTQAGPALDPDSSRRAILEAATRRGLAIARIQVSTEGVITVQIDDTNAENIFAWLFDLRNTASLEASRATMNDTGAGLVRSSFEFGGKQG</sequence>
<dbReference type="OrthoDB" id="7629856at2"/>
<comment type="similarity">
    <text evidence="2">Belongs to the GSP M family.</text>
</comment>
<keyword evidence="7" id="KW-0653">Protein transport</keyword>
<dbReference type="GO" id="GO:0005886">
    <property type="term" value="C:plasma membrane"/>
    <property type="evidence" value="ECO:0007669"/>
    <property type="project" value="UniProtKB-SubCell"/>
</dbReference>
<dbReference type="Gene3D" id="3.30.1360.100">
    <property type="entry name" value="General secretion pathway protein M, EpsM"/>
    <property type="match status" value="1"/>
</dbReference>
<dbReference type="EMBL" id="ARYL01000019">
    <property type="protein sequence ID" value="KDA01961.1"/>
    <property type="molecule type" value="Genomic_DNA"/>
</dbReference>
<evidence type="ECO:0000256" key="9">
    <source>
        <dbReference type="ARBA" id="ARBA00023136"/>
    </source>
</evidence>
<evidence type="ECO:0000256" key="10">
    <source>
        <dbReference type="SAM" id="Phobius"/>
    </source>
</evidence>
<keyword evidence="6 10" id="KW-0812">Transmembrane</keyword>
<evidence type="ECO:0000256" key="8">
    <source>
        <dbReference type="ARBA" id="ARBA00022989"/>
    </source>
</evidence>
<dbReference type="PATRIC" id="fig|1280953.3.peg.2601"/>
<evidence type="ECO:0000256" key="2">
    <source>
        <dbReference type="ARBA" id="ARBA00010637"/>
    </source>
</evidence>
<dbReference type="GO" id="GO:0015627">
    <property type="term" value="C:type II protein secretion system complex"/>
    <property type="evidence" value="ECO:0007669"/>
    <property type="project" value="InterPro"/>
</dbReference>
<keyword evidence="8 10" id="KW-1133">Transmembrane helix</keyword>
<evidence type="ECO:0000256" key="7">
    <source>
        <dbReference type="ARBA" id="ARBA00022927"/>
    </source>
</evidence>
<dbReference type="eggNOG" id="COG3149">
    <property type="taxonomic scope" value="Bacteria"/>
</dbReference>
<dbReference type="GO" id="GO:0015628">
    <property type="term" value="P:protein secretion by the type II secretion system"/>
    <property type="evidence" value="ECO:0007669"/>
    <property type="project" value="InterPro"/>
</dbReference>
<dbReference type="Proteomes" id="UP000024942">
    <property type="component" value="Unassembled WGS sequence"/>
</dbReference>
<proteinExistence type="inferred from homology"/>
<keyword evidence="3" id="KW-0813">Transport</keyword>
<comment type="subcellular location">
    <subcellularLocation>
        <location evidence="1">Cell inner membrane</location>
        <topology evidence="1">Single-pass membrane protein</topology>
    </subcellularLocation>
</comment>
<evidence type="ECO:0000256" key="5">
    <source>
        <dbReference type="ARBA" id="ARBA00022519"/>
    </source>
</evidence>
<feature type="transmembrane region" description="Helical" evidence="10">
    <location>
        <begin position="15"/>
        <end position="38"/>
    </location>
</feature>
<dbReference type="InterPro" id="IPR023229">
    <property type="entry name" value="T2SS_M_periplasmic_sf"/>
</dbReference>
<evidence type="ECO:0000256" key="3">
    <source>
        <dbReference type="ARBA" id="ARBA00022448"/>
    </source>
</evidence>
<keyword evidence="12" id="KW-1185">Reference proteome</keyword>
<dbReference type="Pfam" id="PF04612">
    <property type="entry name" value="T2SSM"/>
    <property type="match status" value="1"/>
</dbReference>
<dbReference type="InterPro" id="IPR007690">
    <property type="entry name" value="T2SS_GspM"/>
</dbReference>
<dbReference type="AlphaFoldDB" id="A0A059G583"/>
<keyword evidence="4" id="KW-1003">Cell membrane</keyword>
<dbReference type="RefSeq" id="WP_035539235.1">
    <property type="nucleotide sequence ID" value="NZ_ARYL01000019.1"/>
</dbReference>
<dbReference type="STRING" id="1280953.HOC_12927"/>
<reference evidence="11 12" key="1">
    <citation type="journal article" date="2014" name="Antonie Van Leeuwenhoek">
        <title>Hyphomonas beringensis sp. nov. and Hyphomonas chukchiensis sp. nov., isolated from surface seawater of the Bering Sea and Chukchi Sea.</title>
        <authorList>
            <person name="Li C."/>
            <person name="Lai Q."/>
            <person name="Li G."/>
            <person name="Dong C."/>
            <person name="Wang J."/>
            <person name="Liao Y."/>
            <person name="Shao Z."/>
        </authorList>
    </citation>
    <scope>NUCLEOTIDE SEQUENCE [LARGE SCALE GENOMIC DNA]</scope>
    <source>
        <strain evidence="11 12">SCH89</strain>
    </source>
</reference>
<evidence type="ECO:0000313" key="12">
    <source>
        <dbReference type="Proteomes" id="UP000024942"/>
    </source>
</evidence>
<evidence type="ECO:0000256" key="1">
    <source>
        <dbReference type="ARBA" id="ARBA00004377"/>
    </source>
</evidence>
<protein>
    <submittedName>
        <fullName evidence="11">General secretion pathway M protein</fullName>
    </submittedName>
</protein>